<dbReference type="EMBL" id="BMMX01000024">
    <property type="protein sequence ID" value="GGL05244.1"/>
    <property type="molecule type" value="Genomic_DNA"/>
</dbReference>
<proteinExistence type="predicted"/>
<name>A0A8J3C1L1_9ACTN</name>
<keyword evidence="2" id="KW-1185">Reference proteome</keyword>
<evidence type="ECO:0000313" key="1">
    <source>
        <dbReference type="EMBL" id="GGL05244.1"/>
    </source>
</evidence>
<evidence type="ECO:0000313" key="2">
    <source>
        <dbReference type="Proteomes" id="UP000656042"/>
    </source>
</evidence>
<gene>
    <name evidence="1" type="ORF">GCM10012284_44690</name>
</gene>
<dbReference type="Proteomes" id="UP000656042">
    <property type="component" value="Unassembled WGS sequence"/>
</dbReference>
<reference evidence="1" key="2">
    <citation type="submission" date="2020-09" db="EMBL/GenBank/DDBJ databases">
        <authorList>
            <person name="Sun Q."/>
            <person name="Zhou Y."/>
        </authorList>
    </citation>
    <scope>NUCLEOTIDE SEQUENCE</scope>
    <source>
        <strain evidence="1">CGMCC 4.7299</strain>
    </source>
</reference>
<sequence length="134" mass="15611">MAPHAHDLAFAETGFARLARTWLYVHSRSHKACTFCGPRGADVQVGRFVTEWVIRMHRPRNRRWWQVLRAKRCVCNALWPCVDARDAAVRAEIAKRPEPDWSRWPTQIYPGQHSRVVDLTPAQRFRASAADRHE</sequence>
<organism evidence="1 2">
    <name type="scientific">Mangrovihabitans endophyticus</name>
    <dbReference type="NCBI Taxonomy" id="1751298"/>
    <lineage>
        <taxon>Bacteria</taxon>
        <taxon>Bacillati</taxon>
        <taxon>Actinomycetota</taxon>
        <taxon>Actinomycetes</taxon>
        <taxon>Micromonosporales</taxon>
        <taxon>Micromonosporaceae</taxon>
        <taxon>Mangrovihabitans</taxon>
    </lineage>
</organism>
<accession>A0A8J3C1L1</accession>
<dbReference type="AlphaFoldDB" id="A0A8J3C1L1"/>
<comment type="caution">
    <text evidence="1">The sequence shown here is derived from an EMBL/GenBank/DDBJ whole genome shotgun (WGS) entry which is preliminary data.</text>
</comment>
<reference evidence="1" key="1">
    <citation type="journal article" date="2014" name="Int. J. Syst. Evol. Microbiol.">
        <title>Complete genome sequence of Corynebacterium casei LMG S-19264T (=DSM 44701T), isolated from a smear-ripened cheese.</title>
        <authorList>
            <consortium name="US DOE Joint Genome Institute (JGI-PGF)"/>
            <person name="Walter F."/>
            <person name="Albersmeier A."/>
            <person name="Kalinowski J."/>
            <person name="Ruckert C."/>
        </authorList>
    </citation>
    <scope>NUCLEOTIDE SEQUENCE</scope>
    <source>
        <strain evidence="1">CGMCC 4.7299</strain>
    </source>
</reference>
<protein>
    <submittedName>
        <fullName evidence="1">Uncharacterized protein</fullName>
    </submittedName>
</protein>